<protein>
    <recommendedName>
        <fullName evidence="3">N-acetyltransferase</fullName>
    </recommendedName>
</protein>
<name>A0A4Z0QZR0_9FIRM</name>
<dbReference type="Proteomes" id="UP000298460">
    <property type="component" value="Unassembled WGS sequence"/>
</dbReference>
<dbReference type="OrthoDB" id="67353at2"/>
<dbReference type="SUPFAM" id="SSF55729">
    <property type="entry name" value="Acyl-CoA N-acyltransferases (Nat)"/>
    <property type="match status" value="1"/>
</dbReference>
<dbReference type="CDD" id="cd04301">
    <property type="entry name" value="NAT_SF"/>
    <property type="match status" value="1"/>
</dbReference>
<reference evidence="1 2" key="1">
    <citation type="submission" date="2019-03" db="EMBL/GenBank/DDBJ databases">
        <title>Draft Genome Sequence of Desulfosporosinus fructosivorans Strain 63.6F, Isolated from Marine Sediment in the Baltic Sea.</title>
        <authorList>
            <person name="Hausmann B."/>
            <person name="Vandieken V."/>
            <person name="Pjevac P."/>
            <person name="Schreck K."/>
            <person name="Herbold C.W."/>
            <person name="Loy A."/>
        </authorList>
    </citation>
    <scope>NUCLEOTIDE SEQUENCE [LARGE SCALE GENOMIC DNA]</scope>
    <source>
        <strain evidence="1 2">63.6F</strain>
    </source>
</reference>
<comment type="caution">
    <text evidence="1">The sequence shown here is derived from an EMBL/GenBank/DDBJ whole genome shotgun (WGS) entry which is preliminary data.</text>
</comment>
<sequence>MAGLIALGGFKMKIDIKVSSSREKSIGMDLKEAFPSYVDEMNEYSFHVSISVSENGSRVATVHGLVFDENKILNEHENIVNIADIHSADALGAISSLVKSSIYKQESDENLIFESPYICYIETLYVYPQYRGKSIGKYIFNNIYNIFLYSLNIHTRCLVICPKPQEPVDKHSWVNSLDDDGRLKKIMLNVLKGCGYKRIGKTEFFAINCMT</sequence>
<evidence type="ECO:0000313" key="2">
    <source>
        <dbReference type="Proteomes" id="UP000298460"/>
    </source>
</evidence>
<proteinExistence type="predicted"/>
<dbReference type="RefSeq" id="WP_135550061.1">
    <property type="nucleotide sequence ID" value="NZ_SPQQ01000008.1"/>
</dbReference>
<accession>A0A4Z0QZR0</accession>
<gene>
    <name evidence="1" type="ORF">E4K67_20290</name>
</gene>
<keyword evidence="2" id="KW-1185">Reference proteome</keyword>
<evidence type="ECO:0000313" key="1">
    <source>
        <dbReference type="EMBL" id="TGE36281.1"/>
    </source>
</evidence>
<organism evidence="1 2">
    <name type="scientific">Desulfosporosinus fructosivorans</name>
    <dbReference type="NCBI Taxonomy" id="2018669"/>
    <lineage>
        <taxon>Bacteria</taxon>
        <taxon>Bacillati</taxon>
        <taxon>Bacillota</taxon>
        <taxon>Clostridia</taxon>
        <taxon>Eubacteriales</taxon>
        <taxon>Desulfitobacteriaceae</taxon>
        <taxon>Desulfosporosinus</taxon>
    </lineage>
</organism>
<dbReference type="InterPro" id="IPR016181">
    <property type="entry name" value="Acyl_CoA_acyltransferase"/>
</dbReference>
<dbReference type="AlphaFoldDB" id="A0A4Z0QZR0"/>
<evidence type="ECO:0008006" key="3">
    <source>
        <dbReference type="Google" id="ProtNLM"/>
    </source>
</evidence>
<dbReference type="Gene3D" id="3.40.630.30">
    <property type="match status" value="1"/>
</dbReference>
<dbReference type="EMBL" id="SPQQ01000008">
    <property type="protein sequence ID" value="TGE36281.1"/>
    <property type="molecule type" value="Genomic_DNA"/>
</dbReference>